<evidence type="ECO:0000313" key="5">
    <source>
        <dbReference type="EMBL" id="RXK38361.1"/>
    </source>
</evidence>
<dbReference type="Gene3D" id="3.40.366.10">
    <property type="entry name" value="Malonyl-Coenzyme A Acyl Carrier Protein, domain 2"/>
    <property type="match status" value="1"/>
</dbReference>
<keyword evidence="2" id="KW-0808">Transferase</keyword>
<evidence type="ECO:0000313" key="6">
    <source>
        <dbReference type="Proteomes" id="UP000289152"/>
    </source>
</evidence>
<dbReference type="EMBL" id="SDIL01000049">
    <property type="protein sequence ID" value="RXK38361.1"/>
    <property type="molecule type" value="Genomic_DNA"/>
</dbReference>
<dbReference type="OMA" id="HGLEREW"/>
<dbReference type="EC" id="2.3.1.39" evidence="1"/>
<gene>
    <name evidence="5" type="ORF">M231_04403</name>
</gene>
<dbReference type="AlphaFoldDB" id="A0A4Q1BKS0"/>
<name>A0A4Q1BKS0_TREME</name>
<dbReference type="GO" id="GO:0005739">
    <property type="term" value="C:mitochondrion"/>
    <property type="evidence" value="ECO:0007669"/>
    <property type="project" value="TreeGrafter"/>
</dbReference>
<keyword evidence="6" id="KW-1185">Reference proteome</keyword>
<reference evidence="5 6" key="1">
    <citation type="submission" date="2016-06" db="EMBL/GenBank/DDBJ databases">
        <title>Evolution of pathogenesis and genome organization in the Tremellales.</title>
        <authorList>
            <person name="Cuomo C."/>
            <person name="Litvintseva A."/>
            <person name="Heitman J."/>
            <person name="Chen Y."/>
            <person name="Sun S."/>
            <person name="Springer D."/>
            <person name="Dromer F."/>
            <person name="Young S."/>
            <person name="Zeng Q."/>
            <person name="Chapman S."/>
            <person name="Gujja S."/>
            <person name="Saif S."/>
            <person name="Birren B."/>
        </authorList>
    </citation>
    <scope>NUCLEOTIDE SEQUENCE [LARGE SCALE GENOMIC DNA]</scope>
    <source>
        <strain evidence="5 6">ATCC 28783</strain>
    </source>
</reference>
<evidence type="ECO:0000256" key="1">
    <source>
        <dbReference type="ARBA" id="ARBA00013258"/>
    </source>
</evidence>
<organism evidence="5 6">
    <name type="scientific">Tremella mesenterica</name>
    <name type="common">Jelly fungus</name>
    <dbReference type="NCBI Taxonomy" id="5217"/>
    <lineage>
        <taxon>Eukaryota</taxon>
        <taxon>Fungi</taxon>
        <taxon>Dikarya</taxon>
        <taxon>Basidiomycota</taxon>
        <taxon>Agaricomycotina</taxon>
        <taxon>Tremellomycetes</taxon>
        <taxon>Tremellales</taxon>
        <taxon>Tremellaceae</taxon>
        <taxon>Tremella</taxon>
    </lineage>
</organism>
<dbReference type="GO" id="GO:0006633">
    <property type="term" value="P:fatty acid biosynthetic process"/>
    <property type="evidence" value="ECO:0007669"/>
    <property type="project" value="TreeGrafter"/>
</dbReference>
<dbReference type="InterPro" id="IPR016035">
    <property type="entry name" value="Acyl_Trfase/lysoPLipase"/>
</dbReference>
<dbReference type="GO" id="GO:0004314">
    <property type="term" value="F:[acyl-carrier-protein] S-malonyltransferase activity"/>
    <property type="evidence" value="ECO:0007669"/>
    <property type="project" value="UniProtKB-EC"/>
</dbReference>
<protein>
    <recommendedName>
        <fullName evidence="1">[acyl-carrier-protein] S-malonyltransferase</fullName>
        <ecNumber evidence="1">2.3.1.39</ecNumber>
    </recommendedName>
</protein>
<comment type="caution">
    <text evidence="5">The sequence shown here is derived from an EMBL/GenBank/DDBJ whole genome shotgun (WGS) entry which is preliminary data.</text>
</comment>
<dbReference type="InterPro" id="IPR050858">
    <property type="entry name" value="Mal-CoA-ACP_Trans/PKS_FabD"/>
</dbReference>
<dbReference type="STRING" id="5217.A0A4Q1BKS0"/>
<accession>A0A4Q1BKS0</accession>
<dbReference type="InParanoid" id="A0A4Q1BKS0"/>
<dbReference type="InterPro" id="IPR001227">
    <property type="entry name" value="Ac_transferase_dom_sf"/>
</dbReference>
<dbReference type="Proteomes" id="UP000289152">
    <property type="component" value="Unassembled WGS sequence"/>
</dbReference>
<dbReference type="PANTHER" id="PTHR42681:SF1">
    <property type="entry name" value="MALONYL-COA-ACYL CARRIER PROTEIN TRANSACYLASE, MITOCHONDRIAL"/>
    <property type="match status" value="1"/>
</dbReference>
<sequence length="451" mass="49865">MPPRLKTNGQNWRGGIQKRRFVSFPKLFPSPPLDPRRKASTTANQTDWLAWLRKKAEGGGQGGKALLFAGLGSYPHTPHSPTPSSLAIWEQASEALLTPDTSLLYDTKGMEEFAGILHGTRGVRGWMRGWVKGRTLDELMLRADVTAAFILSSSIAILASEQEHTNGEGLIPSGVTHLVGHGFIGTLTALVAAGRIDLPTGVRLARMYASLPASPEGENRKFMTTVLSARQFHSLSHPEDWTLEGNQGESSSAPERRRRAMQLILDEIHEMQREWEKDGQGEWAEAGIINSSKVLVVTGTHDATSQVITRLQVLGLANEVMDVPMPCPFNTRLMVHAQPLFRDILSRAQFNPSSTPEITVMDPCTTQPIGHLPQALETHLCSQVRWHKTLSQLCSDPLPQVGAFYTVGKGAKGLGVMLRGEIKRRVEGAPEIEVREYGREEEDEWVKRKLR</sequence>
<dbReference type="VEuPathDB" id="FungiDB:TREMEDRAFT_62421"/>
<dbReference type="PANTHER" id="PTHR42681">
    <property type="entry name" value="MALONYL-COA-ACYL CARRIER PROTEIN TRANSACYLASE, MITOCHONDRIAL"/>
    <property type="match status" value="1"/>
</dbReference>
<proteinExistence type="predicted"/>
<evidence type="ECO:0000256" key="2">
    <source>
        <dbReference type="ARBA" id="ARBA00022679"/>
    </source>
</evidence>
<dbReference type="SUPFAM" id="SSF52151">
    <property type="entry name" value="FabD/lysophospholipase-like"/>
    <property type="match status" value="1"/>
</dbReference>
<evidence type="ECO:0000256" key="4">
    <source>
        <dbReference type="ARBA" id="ARBA00048462"/>
    </source>
</evidence>
<keyword evidence="3" id="KW-0012">Acyltransferase</keyword>
<dbReference type="OrthoDB" id="2584073at2759"/>
<comment type="catalytic activity">
    <reaction evidence="4">
        <text>holo-[ACP] + malonyl-CoA = malonyl-[ACP] + CoA</text>
        <dbReference type="Rhea" id="RHEA:41792"/>
        <dbReference type="Rhea" id="RHEA-COMP:9623"/>
        <dbReference type="Rhea" id="RHEA-COMP:9685"/>
        <dbReference type="ChEBI" id="CHEBI:57287"/>
        <dbReference type="ChEBI" id="CHEBI:57384"/>
        <dbReference type="ChEBI" id="CHEBI:64479"/>
        <dbReference type="ChEBI" id="CHEBI:78449"/>
        <dbReference type="EC" id="2.3.1.39"/>
    </reaction>
</comment>
<dbReference type="Gene3D" id="3.30.70.250">
    <property type="entry name" value="Malonyl-CoA ACP transacylase, ACP-binding"/>
    <property type="match status" value="1"/>
</dbReference>
<evidence type="ECO:0000256" key="3">
    <source>
        <dbReference type="ARBA" id="ARBA00023315"/>
    </source>
</evidence>